<dbReference type="AlphaFoldDB" id="F5RB31"/>
<evidence type="ECO:0000256" key="4">
    <source>
        <dbReference type="ARBA" id="ARBA00022989"/>
    </source>
</evidence>
<dbReference type="GO" id="GO:0016020">
    <property type="term" value="C:membrane"/>
    <property type="evidence" value="ECO:0007669"/>
    <property type="project" value="UniProtKB-SubCell"/>
</dbReference>
<keyword evidence="3 8" id="KW-0812">Transmembrane</keyword>
<feature type="transmembrane region" description="Helical" evidence="8">
    <location>
        <begin position="50"/>
        <end position="67"/>
    </location>
</feature>
<dbReference type="NCBIfam" id="NF033827">
    <property type="entry name" value="CDF_efflux_DmeF"/>
    <property type="match status" value="1"/>
</dbReference>
<keyword evidence="4 8" id="KW-1133">Transmembrane helix</keyword>
<evidence type="ECO:0000256" key="7">
    <source>
        <dbReference type="SAM" id="MobiDB-lite"/>
    </source>
</evidence>
<feature type="region of interest" description="Disordered" evidence="7">
    <location>
        <begin position="145"/>
        <end position="169"/>
    </location>
</feature>
<dbReference type="GO" id="GO:0006882">
    <property type="term" value="P:intracellular zinc ion homeostasis"/>
    <property type="evidence" value="ECO:0007669"/>
    <property type="project" value="InterPro"/>
</dbReference>
<comment type="caution">
    <text evidence="10">The sequence shown here is derived from an EMBL/GenBank/DDBJ whole genome shotgun (WGS) entry which is preliminary data.</text>
</comment>
<dbReference type="InterPro" id="IPR058533">
    <property type="entry name" value="Cation_efflux_TM"/>
</dbReference>
<protein>
    <submittedName>
        <fullName evidence="10">Cation diffusion facilitator family transporter</fullName>
    </submittedName>
</protein>
<dbReference type="EMBL" id="AFHG01000041">
    <property type="protein sequence ID" value="EGK72292.1"/>
    <property type="molecule type" value="Genomic_DNA"/>
</dbReference>
<keyword evidence="5" id="KW-0406">Ion transport</keyword>
<evidence type="ECO:0000256" key="8">
    <source>
        <dbReference type="SAM" id="Phobius"/>
    </source>
</evidence>
<dbReference type="Pfam" id="PF01545">
    <property type="entry name" value="Cation_efflux"/>
    <property type="match status" value="1"/>
</dbReference>
<gene>
    <name evidence="10" type="ORF">METUNv1_01408</name>
</gene>
<evidence type="ECO:0000256" key="6">
    <source>
        <dbReference type="ARBA" id="ARBA00023136"/>
    </source>
</evidence>
<feature type="transmembrane region" description="Helical" evidence="8">
    <location>
        <begin position="177"/>
        <end position="198"/>
    </location>
</feature>
<dbReference type="PANTHER" id="PTHR45755">
    <property type="match status" value="1"/>
</dbReference>
<evidence type="ECO:0000256" key="3">
    <source>
        <dbReference type="ARBA" id="ARBA00022692"/>
    </source>
</evidence>
<name>F5RB31_METUF</name>
<dbReference type="OrthoDB" id="271709at2"/>
<proteinExistence type="predicted"/>
<dbReference type="Proteomes" id="UP000005019">
    <property type="component" value="Unassembled WGS sequence"/>
</dbReference>
<reference evidence="10 11" key="1">
    <citation type="journal article" date="2011" name="J. Bacteriol.">
        <title>Genome sequence of Methyloversatilis universalis FAM5T, a methylotrophic representative of the order Rhodocyclales.</title>
        <authorList>
            <person name="Kittichotirat W."/>
            <person name="Good N.M."/>
            <person name="Hall R."/>
            <person name="Bringel F."/>
            <person name="Lajus A."/>
            <person name="Medigue C."/>
            <person name="Smalley N.E."/>
            <person name="Beck D."/>
            <person name="Bumgarner R."/>
            <person name="Vuilleumier S."/>
            <person name="Kalyuzhnaya M.G."/>
        </authorList>
    </citation>
    <scope>NUCLEOTIDE SEQUENCE [LARGE SCALE GENOMIC DNA]</scope>
    <source>
        <strain evidence="11">ATCC BAA-1314 / JCM 13912 / FAM5</strain>
    </source>
</reference>
<dbReference type="InterPro" id="IPR027469">
    <property type="entry name" value="Cation_efflux_TMD_sf"/>
</dbReference>
<dbReference type="Gene3D" id="1.20.1510.10">
    <property type="entry name" value="Cation efflux protein transmembrane domain"/>
    <property type="match status" value="1"/>
</dbReference>
<dbReference type="PANTHER" id="PTHR45755:SF4">
    <property type="entry name" value="ZINC TRANSPORTER 7"/>
    <property type="match status" value="1"/>
</dbReference>
<dbReference type="RefSeq" id="WP_008060187.1">
    <property type="nucleotide sequence ID" value="NZ_AFHG01000041.1"/>
</dbReference>
<keyword evidence="6 8" id="KW-0472">Membrane</keyword>
<keyword evidence="2" id="KW-0813">Transport</keyword>
<evidence type="ECO:0000256" key="1">
    <source>
        <dbReference type="ARBA" id="ARBA00004141"/>
    </source>
</evidence>
<feature type="compositionally biased region" description="Basic and acidic residues" evidence="7">
    <location>
        <begin position="154"/>
        <end position="163"/>
    </location>
</feature>
<accession>F5RB31</accession>
<dbReference type="NCBIfam" id="TIGR01297">
    <property type="entry name" value="CDF"/>
    <property type="match status" value="1"/>
</dbReference>
<evidence type="ECO:0000313" key="10">
    <source>
        <dbReference type="EMBL" id="EGK72292.1"/>
    </source>
</evidence>
<sequence>MHDPDFLPHPEQSGRAIEHVLWLSALAMVAEIVTGHLSGSMALLADGWHMGTHVAAMAISAYAYRYMRRHAGQAFYSFGPGKVSYLASYTSSLLLAGVAVFMLFEAASRLHSPHAIRHEEALVVALIGLAVNLVSAWLLHGREGHGTHHHHAHPGHDHDDEHERHHHHHHDHNLRAAYLHVLADALTSIAAIGALLAGKWAGMDWLDPIVAAAGGLLILRWAWQLARDSASVLLDRQIGGPVARAVHAHVERWGGVTLDLHLWLLAPGRHALSLTVEAGPAADLEQLRVALDGEPSLAHVTLDLRLRHDSSVAPQQSL</sequence>
<evidence type="ECO:0000256" key="5">
    <source>
        <dbReference type="ARBA" id="ARBA00023065"/>
    </source>
</evidence>
<comment type="subcellular location">
    <subcellularLocation>
        <location evidence="1">Membrane</location>
        <topology evidence="1">Multi-pass membrane protein</topology>
    </subcellularLocation>
</comment>
<feature type="domain" description="Cation efflux protein transmembrane" evidence="9">
    <location>
        <begin position="21"/>
        <end position="234"/>
    </location>
</feature>
<evidence type="ECO:0000256" key="2">
    <source>
        <dbReference type="ARBA" id="ARBA00022448"/>
    </source>
</evidence>
<dbReference type="InterPro" id="IPR002524">
    <property type="entry name" value="Cation_efflux"/>
</dbReference>
<dbReference type="STRING" id="1000565.METUNv1_01408"/>
<dbReference type="GO" id="GO:0005385">
    <property type="term" value="F:zinc ion transmembrane transporter activity"/>
    <property type="evidence" value="ECO:0007669"/>
    <property type="project" value="InterPro"/>
</dbReference>
<evidence type="ECO:0000259" key="9">
    <source>
        <dbReference type="Pfam" id="PF01545"/>
    </source>
</evidence>
<dbReference type="eggNOG" id="COG1230">
    <property type="taxonomic scope" value="Bacteria"/>
</dbReference>
<evidence type="ECO:0000313" key="11">
    <source>
        <dbReference type="Proteomes" id="UP000005019"/>
    </source>
</evidence>
<feature type="transmembrane region" description="Helical" evidence="8">
    <location>
        <begin position="120"/>
        <end position="139"/>
    </location>
</feature>
<organism evidence="10 11">
    <name type="scientific">Methyloversatilis universalis (strain ATCC BAA-1314 / DSM 25237 / JCM 13912 / CCUG 52030 / FAM5)</name>
    <dbReference type="NCBI Taxonomy" id="1000565"/>
    <lineage>
        <taxon>Bacteria</taxon>
        <taxon>Pseudomonadati</taxon>
        <taxon>Pseudomonadota</taxon>
        <taxon>Betaproteobacteria</taxon>
        <taxon>Nitrosomonadales</taxon>
        <taxon>Sterolibacteriaceae</taxon>
        <taxon>Methyloversatilis</taxon>
    </lineage>
</organism>
<keyword evidence="11" id="KW-1185">Reference proteome</keyword>
<feature type="transmembrane region" description="Helical" evidence="8">
    <location>
        <begin position="87"/>
        <end position="108"/>
    </location>
</feature>
<dbReference type="SUPFAM" id="SSF161111">
    <property type="entry name" value="Cation efflux protein transmembrane domain-like"/>
    <property type="match status" value="1"/>
</dbReference>
<dbReference type="InterPro" id="IPR045316">
    <property type="entry name" value="Msc2-like"/>
</dbReference>